<comment type="similarity">
    <text evidence="1 2">Belongs to the small heat shock protein (HSP20) family.</text>
</comment>
<evidence type="ECO:0000256" key="2">
    <source>
        <dbReference type="RuleBase" id="RU003616"/>
    </source>
</evidence>
<dbReference type="AlphaFoldDB" id="A0AAV6G440"/>
<dbReference type="PROSITE" id="PS01031">
    <property type="entry name" value="SHSP"/>
    <property type="match status" value="1"/>
</dbReference>
<gene>
    <name evidence="5" type="ORF">AALO_G00206510</name>
</gene>
<evidence type="ECO:0000256" key="3">
    <source>
        <dbReference type="SAM" id="MobiDB-lite"/>
    </source>
</evidence>
<organism evidence="5 6">
    <name type="scientific">Alosa alosa</name>
    <name type="common">allis shad</name>
    <dbReference type="NCBI Taxonomy" id="278164"/>
    <lineage>
        <taxon>Eukaryota</taxon>
        <taxon>Metazoa</taxon>
        <taxon>Chordata</taxon>
        <taxon>Craniata</taxon>
        <taxon>Vertebrata</taxon>
        <taxon>Euteleostomi</taxon>
        <taxon>Actinopterygii</taxon>
        <taxon>Neopterygii</taxon>
        <taxon>Teleostei</taxon>
        <taxon>Clupei</taxon>
        <taxon>Clupeiformes</taxon>
        <taxon>Clupeoidei</taxon>
        <taxon>Clupeidae</taxon>
        <taxon>Alosa</taxon>
    </lineage>
</organism>
<feature type="compositionally biased region" description="Polar residues" evidence="3">
    <location>
        <begin position="1"/>
        <end position="11"/>
    </location>
</feature>
<evidence type="ECO:0000256" key="1">
    <source>
        <dbReference type="PROSITE-ProRule" id="PRU00285"/>
    </source>
</evidence>
<comment type="caution">
    <text evidence="5">The sequence shown here is derived from an EMBL/GenBank/DDBJ whole genome shotgun (WGS) entry which is preliminary data.</text>
</comment>
<name>A0AAV6G440_9TELE</name>
<keyword evidence="6" id="KW-1185">Reference proteome</keyword>
<dbReference type="SUPFAM" id="SSF49764">
    <property type="entry name" value="HSP20-like chaperones"/>
    <property type="match status" value="1"/>
</dbReference>
<protein>
    <recommendedName>
        <fullName evidence="4">SHSP domain-containing protein</fullName>
    </recommendedName>
</protein>
<dbReference type="EMBL" id="JADWDJ010000015">
    <property type="protein sequence ID" value="KAG5269818.1"/>
    <property type="molecule type" value="Genomic_DNA"/>
</dbReference>
<dbReference type="PANTHER" id="PTHR46907">
    <property type="entry name" value="HEAT SHOCK PROTEIN BETA-7-RELATED"/>
    <property type="match status" value="1"/>
</dbReference>
<evidence type="ECO:0000313" key="6">
    <source>
        <dbReference type="Proteomes" id="UP000823561"/>
    </source>
</evidence>
<proteinExistence type="inferred from homology"/>
<evidence type="ECO:0000313" key="5">
    <source>
        <dbReference type="EMBL" id="KAG5269818.1"/>
    </source>
</evidence>
<reference evidence="5" key="1">
    <citation type="submission" date="2020-10" db="EMBL/GenBank/DDBJ databases">
        <title>Chromosome-scale genome assembly of the Allis shad, Alosa alosa.</title>
        <authorList>
            <person name="Margot Z."/>
            <person name="Christophe K."/>
            <person name="Cabau C."/>
            <person name="Louis A."/>
            <person name="Berthelot C."/>
            <person name="Parey E."/>
            <person name="Roest Crollius H."/>
            <person name="Montfort J."/>
            <person name="Robinson-Rechavi M."/>
            <person name="Bucao C."/>
            <person name="Bouchez O."/>
            <person name="Gislard M."/>
            <person name="Lluch J."/>
            <person name="Milhes M."/>
            <person name="Lampietro C."/>
            <person name="Lopez Roques C."/>
            <person name="Donnadieu C."/>
            <person name="Braasch I."/>
            <person name="Desvignes T."/>
            <person name="Postlethwait J."/>
            <person name="Bobe J."/>
            <person name="Guiguen Y."/>
        </authorList>
    </citation>
    <scope>NUCLEOTIDE SEQUENCE</scope>
    <source>
        <strain evidence="5">M-15738</strain>
        <tissue evidence="5">Blood</tissue>
    </source>
</reference>
<feature type="region of interest" description="Disordered" evidence="3">
    <location>
        <begin position="1"/>
        <end position="32"/>
    </location>
</feature>
<dbReference type="PANTHER" id="PTHR46907:SF1">
    <property type="entry name" value="HEAT SHOCK PROTEIN FAMILY B (SMALL) MEMBER 7"/>
    <property type="match status" value="1"/>
</dbReference>
<dbReference type="InterPro" id="IPR002068">
    <property type="entry name" value="A-crystallin/Hsp20_dom"/>
</dbReference>
<evidence type="ECO:0000259" key="4">
    <source>
        <dbReference type="PROSITE" id="PS01031"/>
    </source>
</evidence>
<dbReference type="Proteomes" id="UP000823561">
    <property type="component" value="Chromosome 15"/>
</dbReference>
<dbReference type="InterPro" id="IPR008978">
    <property type="entry name" value="HSP20-like_chaperone"/>
</dbReference>
<accession>A0AAV6G440</accession>
<sequence length="120" mass="12666">MSSANPSSRTHTPLRLAVPTGVGSMHGRPASMGGVRTVDHTHFLSADVSQFEAPDVVVTANNRHITIHAEKVAEDGGVRDSFTQKSLLPADVDLLGISCTLTPDGMLVISVPRLTSHSDL</sequence>
<feature type="domain" description="SHSP" evidence="4">
    <location>
        <begin position="22"/>
        <end position="120"/>
    </location>
</feature>
<dbReference type="Pfam" id="PF00011">
    <property type="entry name" value="HSP20"/>
    <property type="match status" value="1"/>
</dbReference>
<dbReference type="Gene3D" id="2.60.40.790">
    <property type="match status" value="1"/>
</dbReference>